<dbReference type="EMBL" id="FOFV01000002">
    <property type="protein sequence ID" value="SEQ34707.1"/>
    <property type="molecule type" value="Genomic_DNA"/>
</dbReference>
<dbReference type="Proteomes" id="UP000199503">
    <property type="component" value="Unassembled WGS sequence"/>
</dbReference>
<gene>
    <name evidence="1" type="ORF">SAMN04488000_102596</name>
</gene>
<proteinExistence type="predicted"/>
<dbReference type="OrthoDB" id="9937648at2"/>
<sequence>MGLFSKTPEEIAAKKAAGELRAAEKEAARFAASPAGRARAAKADGARIFQISIELENTRTSLLDVVLTTQNSNNHTQTLNEIEAEGWRFEAISTTFIPQTTTITESSFSSGSNGETSGIVLATYVFRLA</sequence>
<dbReference type="RefSeq" id="WP_089912128.1">
    <property type="nucleotide sequence ID" value="NZ_FOFV01000002.1"/>
</dbReference>
<evidence type="ECO:0000313" key="1">
    <source>
        <dbReference type="EMBL" id="SEQ34707.1"/>
    </source>
</evidence>
<protein>
    <recommendedName>
        <fullName evidence="3">DUF4177 domain-containing protein</fullName>
    </recommendedName>
</protein>
<name>A0A1H9F9Y4_9PSEU</name>
<evidence type="ECO:0000313" key="2">
    <source>
        <dbReference type="Proteomes" id="UP000199503"/>
    </source>
</evidence>
<organism evidence="1 2">
    <name type="scientific">Lentzea albida</name>
    <dbReference type="NCBI Taxonomy" id="65499"/>
    <lineage>
        <taxon>Bacteria</taxon>
        <taxon>Bacillati</taxon>
        <taxon>Actinomycetota</taxon>
        <taxon>Actinomycetes</taxon>
        <taxon>Pseudonocardiales</taxon>
        <taxon>Pseudonocardiaceae</taxon>
        <taxon>Lentzea</taxon>
    </lineage>
</organism>
<accession>A0A1H9F9Y4</accession>
<reference evidence="2" key="1">
    <citation type="submission" date="2016-10" db="EMBL/GenBank/DDBJ databases">
        <authorList>
            <person name="Varghese N."/>
            <person name="Submissions S."/>
        </authorList>
    </citation>
    <scope>NUCLEOTIDE SEQUENCE [LARGE SCALE GENOMIC DNA]</scope>
    <source>
        <strain evidence="2">DSM 44437</strain>
    </source>
</reference>
<dbReference type="AlphaFoldDB" id="A0A1H9F9Y4"/>
<keyword evidence="2" id="KW-1185">Reference proteome</keyword>
<evidence type="ECO:0008006" key="3">
    <source>
        <dbReference type="Google" id="ProtNLM"/>
    </source>
</evidence>